<sequence>MLTTEAFAAIVSIRAVRHKGSLPRLEMTVTTELGDTLKRLIRRQTSKRTPYLMRMLRKEGLTQSDTRCNEAMSKWRVMAYRPYMDRVRVDDPNISSKPAWPLGDGLLSLNVNGFDKKKSQVENLIRTERPMIVALQETLVAERHYPVVVKGYRTFAKPWQKGFRGQAVLVDNRLSSYELPHEDSKHLLHVKVSGGPNAMGPMHVFGVYLPSGGNFRKERTRLVAKLGSLVDEILKADSNAVIIGLGDFNVERDELNRKLRKSAKRLQIQSVVGSTLTRFPARKDLRPTSLDHFVCSSNACLMFRKTRVLRQYPISD</sequence>
<reference evidence="1" key="2">
    <citation type="journal article" date="2020" name="Nat. Commun.">
        <title>Large-scale genome sequencing of mycorrhizal fungi provides insights into the early evolution of symbiotic traits.</title>
        <authorList>
            <person name="Miyauchi S."/>
            <person name="Kiss E."/>
            <person name="Kuo A."/>
            <person name="Drula E."/>
            <person name="Kohler A."/>
            <person name="Sanchez-Garcia M."/>
            <person name="Morin E."/>
            <person name="Andreopoulos B."/>
            <person name="Barry K.W."/>
            <person name="Bonito G."/>
            <person name="Buee M."/>
            <person name="Carver A."/>
            <person name="Chen C."/>
            <person name="Cichocki N."/>
            <person name="Clum A."/>
            <person name="Culley D."/>
            <person name="Crous P.W."/>
            <person name="Fauchery L."/>
            <person name="Girlanda M."/>
            <person name="Hayes R.D."/>
            <person name="Keri Z."/>
            <person name="LaButti K."/>
            <person name="Lipzen A."/>
            <person name="Lombard V."/>
            <person name="Magnuson J."/>
            <person name="Maillard F."/>
            <person name="Murat C."/>
            <person name="Nolan M."/>
            <person name="Ohm R.A."/>
            <person name="Pangilinan J."/>
            <person name="Pereira M.F."/>
            <person name="Perotto S."/>
            <person name="Peter M."/>
            <person name="Pfister S."/>
            <person name="Riley R."/>
            <person name="Sitrit Y."/>
            <person name="Stielow J.B."/>
            <person name="Szollosi G."/>
            <person name="Zifcakova L."/>
            <person name="Stursova M."/>
            <person name="Spatafora J.W."/>
            <person name="Tedersoo L."/>
            <person name="Vaario L.M."/>
            <person name="Yamada A."/>
            <person name="Yan M."/>
            <person name="Wang P."/>
            <person name="Xu J."/>
            <person name="Bruns T."/>
            <person name="Baldrian P."/>
            <person name="Vilgalys R."/>
            <person name="Dunand C."/>
            <person name="Henrissat B."/>
            <person name="Grigoriev I.V."/>
            <person name="Hibbett D."/>
            <person name="Nagy L.G."/>
            <person name="Martin F.M."/>
        </authorList>
    </citation>
    <scope>NUCLEOTIDE SEQUENCE</scope>
    <source>
        <strain evidence="1">P2</strain>
    </source>
</reference>
<name>A0ACB6YYF6_THEGA</name>
<keyword evidence="2" id="KW-1185">Reference proteome</keyword>
<feature type="non-terminal residue" evidence="1">
    <location>
        <position position="316"/>
    </location>
</feature>
<organism evidence="1 2">
    <name type="scientific">Thelephora ganbajun</name>
    <name type="common">Ganba fungus</name>
    <dbReference type="NCBI Taxonomy" id="370292"/>
    <lineage>
        <taxon>Eukaryota</taxon>
        <taxon>Fungi</taxon>
        <taxon>Dikarya</taxon>
        <taxon>Basidiomycota</taxon>
        <taxon>Agaricomycotina</taxon>
        <taxon>Agaricomycetes</taxon>
        <taxon>Thelephorales</taxon>
        <taxon>Thelephoraceae</taxon>
        <taxon>Thelephora</taxon>
    </lineage>
</organism>
<proteinExistence type="predicted"/>
<accession>A0ACB6YYF6</accession>
<protein>
    <submittedName>
        <fullName evidence="1">DNase I-like protein</fullName>
    </submittedName>
</protein>
<comment type="caution">
    <text evidence="1">The sequence shown here is derived from an EMBL/GenBank/DDBJ whole genome shotgun (WGS) entry which is preliminary data.</text>
</comment>
<evidence type="ECO:0000313" key="1">
    <source>
        <dbReference type="EMBL" id="KAF9642292.1"/>
    </source>
</evidence>
<gene>
    <name evidence="1" type="ORF">BDM02DRAFT_3105845</name>
</gene>
<dbReference type="EMBL" id="MU118555">
    <property type="protein sequence ID" value="KAF9642292.1"/>
    <property type="molecule type" value="Genomic_DNA"/>
</dbReference>
<reference evidence="1" key="1">
    <citation type="submission" date="2019-10" db="EMBL/GenBank/DDBJ databases">
        <authorList>
            <consortium name="DOE Joint Genome Institute"/>
            <person name="Kuo A."/>
            <person name="Miyauchi S."/>
            <person name="Kiss E."/>
            <person name="Drula E."/>
            <person name="Kohler A."/>
            <person name="Sanchez-Garcia M."/>
            <person name="Andreopoulos B."/>
            <person name="Barry K.W."/>
            <person name="Bonito G."/>
            <person name="Buee M."/>
            <person name="Carver A."/>
            <person name="Chen C."/>
            <person name="Cichocki N."/>
            <person name="Clum A."/>
            <person name="Culley D."/>
            <person name="Crous P.W."/>
            <person name="Fauchery L."/>
            <person name="Girlanda M."/>
            <person name="Hayes R."/>
            <person name="Keri Z."/>
            <person name="Labutti K."/>
            <person name="Lipzen A."/>
            <person name="Lombard V."/>
            <person name="Magnuson J."/>
            <person name="Maillard F."/>
            <person name="Morin E."/>
            <person name="Murat C."/>
            <person name="Nolan M."/>
            <person name="Ohm R."/>
            <person name="Pangilinan J."/>
            <person name="Pereira M."/>
            <person name="Perotto S."/>
            <person name="Peter M."/>
            <person name="Riley R."/>
            <person name="Sitrit Y."/>
            <person name="Stielow B."/>
            <person name="Szollosi G."/>
            <person name="Zifcakova L."/>
            <person name="Stursova M."/>
            <person name="Spatafora J.W."/>
            <person name="Tedersoo L."/>
            <person name="Vaario L.-M."/>
            <person name="Yamada A."/>
            <person name="Yan M."/>
            <person name="Wang P."/>
            <person name="Xu J."/>
            <person name="Bruns T."/>
            <person name="Baldrian P."/>
            <person name="Vilgalys R."/>
            <person name="Henrissat B."/>
            <person name="Grigoriev I.V."/>
            <person name="Hibbett D."/>
            <person name="Nagy L.G."/>
            <person name="Martin F.M."/>
        </authorList>
    </citation>
    <scope>NUCLEOTIDE SEQUENCE</scope>
    <source>
        <strain evidence="1">P2</strain>
    </source>
</reference>
<evidence type="ECO:0000313" key="2">
    <source>
        <dbReference type="Proteomes" id="UP000886501"/>
    </source>
</evidence>
<dbReference type="Proteomes" id="UP000886501">
    <property type="component" value="Unassembled WGS sequence"/>
</dbReference>